<sequence>MKFVLLLLLCLGATLAPAQELSATDAWKLSWRMYMSKIEKNYELGERQFDSLRATKSRIDKKLMLTGLEIVNQRNDIAKVSEILKELDVETLEYLCGKNFIHKDSPDYVHCRSFNTEVSHPELELDIIKMFVNDQMVRGANMESILNRYNLKKEAVVKGLDMPATDLENRTRLKEILSKHGFPTKKMVGAEAMNAIFLIIQHSDRDKSWQRSQLPNIELAVKNGDMDGQSYAYLYDRIKLGAGEKQLYGTQFTSLDPKTNQIELGPTEDPGNLDKRRMEVGMMPIDAYKRLALISSRK</sequence>
<dbReference type="EMBL" id="FUYR01000004">
    <property type="protein sequence ID" value="SKB87103.1"/>
    <property type="molecule type" value="Genomic_DNA"/>
</dbReference>
<name>A0A1T5ET27_9SPHI</name>
<dbReference type="InterPro" id="IPR046732">
    <property type="entry name" value="DUF6624"/>
</dbReference>
<evidence type="ECO:0000313" key="2">
    <source>
        <dbReference type="EMBL" id="SKB87103.1"/>
    </source>
</evidence>
<dbReference type="Proteomes" id="UP000189981">
    <property type="component" value="Unassembled WGS sequence"/>
</dbReference>
<feature type="signal peptide" evidence="1">
    <location>
        <begin position="1"/>
        <end position="18"/>
    </location>
</feature>
<dbReference type="Pfam" id="PF20329">
    <property type="entry name" value="DUF6624"/>
    <property type="match status" value="1"/>
</dbReference>
<feature type="chain" id="PRO_5012956360" evidence="1">
    <location>
        <begin position="19"/>
        <end position="298"/>
    </location>
</feature>
<gene>
    <name evidence="2" type="ORF">SAMN05661099_3193</name>
</gene>
<evidence type="ECO:0000313" key="3">
    <source>
        <dbReference type="Proteomes" id="UP000189981"/>
    </source>
</evidence>
<dbReference type="RefSeq" id="WP_079703700.1">
    <property type="nucleotide sequence ID" value="NZ_FUYR01000004.1"/>
</dbReference>
<dbReference type="AlphaFoldDB" id="A0A1T5ET27"/>
<keyword evidence="1" id="KW-0732">Signal</keyword>
<protein>
    <submittedName>
        <fullName evidence="2">Uncharacterized protein</fullName>
    </submittedName>
</protein>
<organism evidence="2 3">
    <name type="scientific">Daejeonella lutea</name>
    <dbReference type="NCBI Taxonomy" id="572036"/>
    <lineage>
        <taxon>Bacteria</taxon>
        <taxon>Pseudomonadati</taxon>
        <taxon>Bacteroidota</taxon>
        <taxon>Sphingobacteriia</taxon>
        <taxon>Sphingobacteriales</taxon>
        <taxon>Sphingobacteriaceae</taxon>
        <taxon>Daejeonella</taxon>
    </lineage>
</organism>
<proteinExistence type="predicted"/>
<dbReference type="STRING" id="572036.SAMN05661099_3193"/>
<evidence type="ECO:0000256" key="1">
    <source>
        <dbReference type="SAM" id="SignalP"/>
    </source>
</evidence>
<dbReference type="OrthoDB" id="1164858at2"/>
<reference evidence="3" key="1">
    <citation type="submission" date="2017-02" db="EMBL/GenBank/DDBJ databases">
        <authorList>
            <person name="Varghese N."/>
            <person name="Submissions S."/>
        </authorList>
    </citation>
    <scope>NUCLEOTIDE SEQUENCE [LARGE SCALE GENOMIC DNA]</scope>
    <source>
        <strain evidence="3">DSM 22385</strain>
    </source>
</reference>
<keyword evidence="3" id="KW-1185">Reference proteome</keyword>
<accession>A0A1T5ET27</accession>